<evidence type="ECO:0000313" key="6">
    <source>
        <dbReference type="Proteomes" id="UP000660668"/>
    </source>
</evidence>
<sequence length="507" mass="55008">MTFVRRNVWELGDDWAEEILWYARGVAAMKARGLNEPTGWRFYAGMHGFNAARWQELGYLFATDTPPTQADFSTFWRQCQHGSWYFLPWHRGYVLALEANIRAEVVALGGPEDWALPYWNYFKPGQDALPPAFGSPDWPDGVGDNPLYVEQRYGPDGDGNVFVPTDQVNLDALNDPDFTGVTGGGSTGFGGVDTGFSHNGSLHGGIETQPHDWVHGLVGGQSVQPPETVGAMADPRTAGLDPIFWLHHANIDRLWASWNLDTTHLDPSQQPWLLGPASTGERAFCAPMPDGTTFTYTPEEMMNLPDLGYEYDDLTPAVAPPPPPGPAGPVVDDGEEGVAVPETEVELVGSNDKAVPVAGRESRTQVRLDSSARQKVGDRIDAADSGEEGVAAPDRVFLNLENVRGRSDATAFSVYLGLGDDEDPAEHPERLAGSIAPFGVSEASDFDDEHAGAGLNFVLEVTGIVNELHREGRLAADDLSVRVVPRRPPGGKSELSIGRISIVRQGR</sequence>
<dbReference type="PRINTS" id="PR00092">
    <property type="entry name" value="TYROSINASE"/>
</dbReference>
<dbReference type="InterPro" id="IPR050316">
    <property type="entry name" value="Tyrosinase/Hemocyanin"/>
</dbReference>
<dbReference type="PANTHER" id="PTHR11474">
    <property type="entry name" value="TYROSINASE FAMILY MEMBER"/>
    <property type="match status" value="1"/>
</dbReference>
<evidence type="ECO:0000313" key="5">
    <source>
        <dbReference type="EMBL" id="MBF4769802.1"/>
    </source>
</evidence>
<dbReference type="GO" id="GO:0046872">
    <property type="term" value="F:metal ion binding"/>
    <property type="evidence" value="ECO:0007669"/>
    <property type="project" value="UniProtKB-KW"/>
</dbReference>
<dbReference type="EMBL" id="JADKPO010000032">
    <property type="protein sequence ID" value="MBF4769802.1"/>
    <property type="molecule type" value="Genomic_DNA"/>
</dbReference>
<organism evidence="5 6">
    <name type="scientific">Nocardioides agariphilus</name>
    <dbReference type="NCBI Taxonomy" id="433664"/>
    <lineage>
        <taxon>Bacteria</taxon>
        <taxon>Bacillati</taxon>
        <taxon>Actinomycetota</taxon>
        <taxon>Actinomycetes</taxon>
        <taxon>Propionibacteriales</taxon>
        <taxon>Nocardioidaceae</taxon>
        <taxon>Nocardioides</taxon>
    </lineage>
</organism>
<evidence type="ECO:0000256" key="2">
    <source>
        <dbReference type="ARBA" id="ARBA00023008"/>
    </source>
</evidence>
<dbReference type="InterPro" id="IPR002227">
    <property type="entry name" value="Tyrosinase_Cu-bd"/>
</dbReference>
<feature type="domain" description="Tyrosinase copper-binding" evidence="3">
    <location>
        <begin position="81"/>
        <end position="98"/>
    </location>
</feature>
<comment type="caution">
    <text evidence="5">The sequence shown here is derived from an EMBL/GenBank/DDBJ whole genome shotgun (WGS) entry which is preliminary data.</text>
</comment>
<gene>
    <name evidence="5" type="ORF">ISU10_18690</name>
</gene>
<reference evidence="5" key="1">
    <citation type="submission" date="2020-11" db="EMBL/GenBank/DDBJ databases">
        <title>Nocardioides cynanchi sp. nov., isolated from soil of rhizosphere of Cynanchum wilfordii.</title>
        <authorList>
            <person name="Lee J.-S."/>
            <person name="Suh M.K."/>
            <person name="Kim J.-S."/>
        </authorList>
    </citation>
    <scope>NUCLEOTIDE SEQUENCE</scope>
    <source>
        <strain evidence="5">KCTC 19276</strain>
    </source>
</reference>
<accession>A0A930VNA9</accession>
<dbReference type="SUPFAM" id="SSF48056">
    <property type="entry name" value="Di-copper centre-containing domain"/>
    <property type="match status" value="1"/>
</dbReference>
<dbReference type="Pfam" id="PF00264">
    <property type="entry name" value="Tyrosinase"/>
    <property type="match status" value="1"/>
</dbReference>
<proteinExistence type="predicted"/>
<dbReference type="AlphaFoldDB" id="A0A930VNA9"/>
<name>A0A930VNA9_9ACTN</name>
<keyword evidence="1" id="KW-0479">Metal-binding</keyword>
<protein>
    <submittedName>
        <fullName evidence="5">Tyrosinase family protein</fullName>
    </submittedName>
</protein>
<dbReference type="Proteomes" id="UP000660668">
    <property type="component" value="Unassembled WGS sequence"/>
</dbReference>
<keyword evidence="6" id="KW-1185">Reference proteome</keyword>
<feature type="domain" description="Tyrosinase copper-binding" evidence="4">
    <location>
        <begin position="241"/>
        <end position="252"/>
    </location>
</feature>
<dbReference type="InterPro" id="IPR008922">
    <property type="entry name" value="Di-copper_centre_dom_sf"/>
</dbReference>
<dbReference type="Pfam" id="PF25271">
    <property type="entry name" value="DUF7868"/>
    <property type="match status" value="1"/>
</dbReference>
<dbReference type="PROSITE" id="PS00498">
    <property type="entry name" value="TYROSINASE_2"/>
    <property type="match status" value="1"/>
</dbReference>
<evidence type="ECO:0000259" key="4">
    <source>
        <dbReference type="PROSITE" id="PS00498"/>
    </source>
</evidence>
<dbReference type="Gene3D" id="1.10.1280.10">
    <property type="entry name" value="Di-copper center containing domain from catechol oxidase"/>
    <property type="match status" value="1"/>
</dbReference>
<evidence type="ECO:0000256" key="1">
    <source>
        <dbReference type="ARBA" id="ARBA00022723"/>
    </source>
</evidence>
<dbReference type="InterPro" id="IPR057190">
    <property type="entry name" value="DUF7868"/>
</dbReference>
<evidence type="ECO:0000259" key="3">
    <source>
        <dbReference type="PROSITE" id="PS00497"/>
    </source>
</evidence>
<keyword evidence="2" id="KW-0186">Copper</keyword>
<dbReference type="GO" id="GO:0016491">
    <property type="term" value="F:oxidoreductase activity"/>
    <property type="evidence" value="ECO:0007669"/>
    <property type="project" value="InterPro"/>
</dbReference>
<dbReference type="PROSITE" id="PS00497">
    <property type="entry name" value="TYROSINASE_1"/>
    <property type="match status" value="1"/>
</dbReference>
<dbReference type="PANTHER" id="PTHR11474:SF76">
    <property type="entry name" value="SHKT DOMAIN-CONTAINING PROTEIN"/>
    <property type="match status" value="1"/>
</dbReference>
<dbReference type="RefSeq" id="WP_194697949.1">
    <property type="nucleotide sequence ID" value="NZ_JADKPO010000032.1"/>
</dbReference>